<dbReference type="EMBL" id="FOFB01000015">
    <property type="protein sequence ID" value="SEQ74866.1"/>
    <property type="molecule type" value="Genomic_DNA"/>
</dbReference>
<evidence type="ECO:0000256" key="2">
    <source>
        <dbReference type="ARBA" id="ARBA00023125"/>
    </source>
</evidence>
<organism evidence="5 6">
    <name type="scientific">Neolewinella agarilytica</name>
    <dbReference type="NCBI Taxonomy" id="478744"/>
    <lineage>
        <taxon>Bacteria</taxon>
        <taxon>Pseudomonadati</taxon>
        <taxon>Bacteroidota</taxon>
        <taxon>Saprospiria</taxon>
        <taxon>Saprospirales</taxon>
        <taxon>Lewinellaceae</taxon>
        <taxon>Neolewinella</taxon>
    </lineage>
</organism>
<dbReference type="Gene3D" id="1.10.1660.10">
    <property type="match status" value="1"/>
</dbReference>
<dbReference type="STRING" id="478744.SAMN05444359_11531"/>
<sequence>MAVYSISDLEKLTGIKAATLRAWEQRYEIITPRRTETNIRYYLDEDLRELLNVALLNKNGMRISKIAKLRADERAARVAEISSISISPDTQPDALTLAVVEMDEFMFSHIVDTNIRQRGFEETMLELIYPFLDKLGVLYFTGSVTSVQEAFISNLIRRKVIAATDALPLLKRRRRPVFCLYLPEGERQELSLLFIQYLLRKRQFSTVYLGGDVAISELSDISSITEIDYFFTIFSNAFVNEPVEQHIEAVLKGSPDCEFLLTGYQASLHDFSGHERVHTLNGLEEMLAFVKEVGNGLVG</sequence>
<dbReference type="InterPro" id="IPR047057">
    <property type="entry name" value="MerR_fam"/>
</dbReference>
<evidence type="ECO:0000259" key="4">
    <source>
        <dbReference type="PROSITE" id="PS50937"/>
    </source>
</evidence>
<dbReference type="OrthoDB" id="9800334at2"/>
<keyword evidence="6" id="KW-1185">Reference proteome</keyword>
<accession>A0A1H9IJX4</accession>
<evidence type="ECO:0000313" key="5">
    <source>
        <dbReference type="EMBL" id="SEQ74866.1"/>
    </source>
</evidence>
<dbReference type="InterPro" id="IPR036594">
    <property type="entry name" value="Meth_synthase_dom"/>
</dbReference>
<dbReference type="RefSeq" id="WP_090169581.1">
    <property type="nucleotide sequence ID" value="NZ_FOFB01000015.1"/>
</dbReference>
<dbReference type="GO" id="GO:0003700">
    <property type="term" value="F:DNA-binding transcription factor activity"/>
    <property type="evidence" value="ECO:0007669"/>
    <property type="project" value="InterPro"/>
</dbReference>
<evidence type="ECO:0000256" key="1">
    <source>
        <dbReference type="ARBA" id="ARBA00023015"/>
    </source>
</evidence>
<dbReference type="PANTHER" id="PTHR30204">
    <property type="entry name" value="REDOX-CYCLING DRUG-SENSING TRANSCRIPTIONAL ACTIVATOR SOXR"/>
    <property type="match status" value="1"/>
</dbReference>
<dbReference type="InterPro" id="IPR009061">
    <property type="entry name" value="DNA-bd_dom_put_sf"/>
</dbReference>
<dbReference type="CDD" id="cd01104">
    <property type="entry name" value="HTH_MlrA-CarA"/>
    <property type="match status" value="1"/>
</dbReference>
<keyword evidence="1" id="KW-0805">Transcription regulation</keyword>
<dbReference type="PANTHER" id="PTHR30204:SF67">
    <property type="entry name" value="HTH-TYPE TRANSCRIPTIONAL REGULATOR MLRA-RELATED"/>
    <property type="match status" value="1"/>
</dbReference>
<dbReference type="InParanoid" id="A0A1H9IJX4"/>
<evidence type="ECO:0000313" key="6">
    <source>
        <dbReference type="Proteomes" id="UP000199021"/>
    </source>
</evidence>
<dbReference type="SMART" id="SM00422">
    <property type="entry name" value="HTH_MERR"/>
    <property type="match status" value="1"/>
</dbReference>
<dbReference type="Gene3D" id="3.40.50.280">
    <property type="entry name" value="Cobalamin-binding domain"/>
    <property type="match status" value="1"/>
</dbReference>
<protein>
    <submittedName>
        <fullName evidence="5">DNA-binding transcriptional regulator, MerR family</fullName>
    </submittedName>
</protein>
<dbReference type="GO" id="GO:0003677">
    <property type="term" value="F:DNA binding"/>
    <property type="evidence" value="ECO:0007669"/>
    <property type="project" value="UniProtKB-KW"/>
</dbReference>
<proteinExistence type="predicted"/>
<name>A0A1H9IJX4_9BACT</name>
<dbReference type="Gene3D" id="1.10.1240.10">
    <property type="entry name" value="Methionine synthase domain"/>
    <property type="match status" value="1"/>
</dbReference>
<dbReference type="Proteomes" id="UP000199021">
    <property type="component" value="Unassembled WGS sequence"/>
</dbReference>
<feature type="domain" description="HTH merR-type" evidence="4">
    <location>
        <begin position="3"/>
        <end position="72"/>
    </location>
</feature>
<evidence type="ECO:0000256" key="3">
    <source>
        <dbReference type="ARBA" id="ARBA00023163"/>
    </source>
</evidence>
<dbReference type="SUPFAM" id="SSF46955">
    <property type="entry name" value="Putative DNA-binding domain"/>
    <property type="match status" value="1"/>
</dbReference>
<dbReference type="AlphaFoldDB" id="A0A1H9IJX4"/>
<keyword evidence="2 5" id="KW-0238">DNA-binding</keyword>
<reference evidence="6" key="1">
    <citation type="submission" date="2016-10" db="EMBL/GenBank/DDBJ databases">
        <authorList>
            <person name="Varghese N."/>
            <person name="Submissions S."/>
        </authorList>
    </citation>
    <scope>NUCLEOTIDE SEQUENCE [LARGE SCALE GENOMIC DNA]</scope>
    <source>
        <strain evidence="6">DSM 24740</strain>
    </source>
</reference>
<dbReference type="PROSITE" id="PS50937">
    <property type="entry name" value="HTH_MERR_2"/>
    <property type="match status" value="1"/>
</dbReference>
<keyword evidence="3" id="KW-0804">Transcription</keyword>
<dbReference type="InterPro" id="IPR000551">
    <property type="entry name" value="MerR-type_HTH_dom"/>
</dbReference>
<gene>
    <name evidence="5" type="ORF">SAMN05444359_11531</name>
</gene>
<dbReference type="Pfam" id="PF13411">
    <property type="entry name" value="MerR_1"/>
    <property type="match status" value="1"/>
</dbReference>